<name>A0A1G7X0U5_9PSED</name>
<accession>A0A1G7X0U5</accession>
<dbReference type="EMBL" id="FNCO01000003">
    <property type="protein sequence ID" value="SDG77792.1"/>
    <property type="molecule type" value="Genomic_DNA"/>
</dbReference>
<organism evidence="2 3">
    <name type="scientific">Pseudomonas abietaniphila</name>
    <dbReference type="NCBI Taxonomy" id="89065"/>
    <lineage>
        <taxon>Bacteria</taxon>
        <taxon>Pseudomonadati</taxon>
        <taxon>Pseudomonadota</taxon>
        <taxon>Gammaproteobacteria</taxon>
        <taxon>Pseudomonadales</taxon>
        <taxon>Pseudomonadaceae</taxon>
        <taxon>Pseudomonas</taxon>
    </lineage>
</organism>
<keyword evidence="3" id="KW-1185">Reference proteome</keyword>
<gene>
    <name evidence="2" type="ORF">SAMN05216605_103128</name>
</gene>
<dbReference type="AlphaFoldDB" id="A0A1G7X0U5"/>
<protein>
    <submittedName>
        <fullName evidence="2">Uncharacterized protein</fullName>
    </submittedName>
</protein>
<reference evidence="3" key="1">
    <citation type="submission" date="2016-10" db="EMBL/GenBank/DDBJ databases">
        <authorList>
            <person name="Varghese N."/>
            <person name="Submissions S."/>
        </authorList>
    </citation>
    <scope>NUCLEOTIDE SEQUENCE [LARGE SCALE GENOMIC DNA]</scope>
    <source>
        <strain evidence="3">ATCC 700689</strain>
    </source>
</reference>
<proteinExistence type="predicted"/>
<evidence type="ECO:0000313" key="2">
    <source>
        <dbReference type="EMBL" id="SDG77792.1"/>
    </source>
</evidence>
<dbReference type="RefSeq" id="WP_074751658.1">
    <property type="nucleotide sequence ID" value="NZ_FNCO01000003.1"/>
</dbReference>
<evidence type="ECO:0000256" key="1">
    <source>
        <dbReference type="SAM" id="MobiDB-lite"/>
    </source>
</evidence>
<evidence type="ECO:0000313" key="3">
    <source>
        <dbReference type="Proteomes" id="UP000182894"/>
    </source>
</evidence>
<feature type="region of interest" description="Disordered" evidence="1">
    <location>
        <begin position="260"/>
        <end position="298"/>
    </location>
</feature>
<dbReference type="OrthoDB" id="6282430at2"/>
<sequence>MIQGIGVAITAPVSVKVDKETTAGSEVVKEPDSSRVQTDNANVSLLARQLSESALRSSKREQELSRDELAAYAKKQINNFALDGYTFGKSRHDLEQPDTDDAEHLARAKQATEYVNQTINGSRYAKNPFAGLSRDQLSLIAYDDSGGYTINERRAAWSESERIKSEWEKGAVTRCQLESAQTGRVPVFLTEVLNFYRGLPKIEQVQDCYPGDYEAELLEKIRVELASPGGEPNELAERGLNLYDILASIAVSEKKEAEAISDLSVQKHSAQAPTSASFFDKPSPSRDAEPSSITTTNN</sequence>
<dbReference type="Proteomes" id="UP000182894">
    <property type="component" value="Unassembled WGS sequence"/>
</dbReference>
<feature type="compositionally biased region" description="Polar residues" evidence="1">
    <location>
        <begin position="263"/>
        <end position="277"/>
    </location>
</feature>